<evidence type="ECO:0000313" key="4">
    <source>
        <dbReference type="Proteomes" id="UP000823399"/>
    </source>
</evidence>
<dbReference type="AlphaFoldDB" id="A0A9P7EZW4"/>
<dbReference type="PANTHER" id="PTHR46154:SF4">
    <property type="entry name" value="UREA ACTIVE TRANSPORTER"/>
    <property type="match status" value="1"/>
</dbReference>
<dbReference type="GO" id="GO:0005886">
    <property type="term" value="C:plasma membrane"/>
    <property type="evidence" value="ECO:0007669"/>
    <property type="project" value="TreeGrafter"/>
</dbReference>
<dbReference type="RefSeq" id="XP_041288843.1">
    <property type="nucleotide sequence ID" value="XM_041438470.1"/>
</dbReference>
<keyword evidence="1" id="KW-0813">Transport</keyword>
<keyword evidence="2" id="KW-0472">Membrane</keyword>
<proteinExistence type="predicted"/>
<keyword evidence="2" id="KW-1133">Transmembrane helix</keyword>
<dbReference type="Proteomes" id="UP000823399">
    <property type="component" value="Unassembled WGS sequence"/>
</dbReference>
<evidence type="ECO:0000256" key="2">
    <source>
        <dbReference type="SAM" id="Phobius"/>
    </source>
</evidence>
<keyword evidence="2" id="KW-0812">Transmembrane</keyword>
<gene>
    <name evidence="3" type="ORF">F5147DRAFT_714436</name>
</gene>
<sequence>MVTYACFSGRCRSCERLTGMNILAAYFLLSIGTVVYVVFGGLRATFMYTYHHSICHHLHLQSFIFHTYGTSPEIASLARMCAHTS</sequence>
<dbReference type="GeneID" id="64700729"/>
<dbReference type="InterPro" id="IPR018212">
    <property type="entry name" value="Na/solute_symporter_CS"/>
</dbReference>
<reference evidence="3" key="1">
    <citation type="journal article" date="2020" name="New Phytol.">
        <title>Comparative genomics reveals dynamic genome evolution in host specialist ectomycorrhizal fungi.</title>
        <authorList>
            <person name="Lofgren L.A."/>
            <person name="Nguyen N.H."/>
            <person name="Vilgalys R."/>
            <person name="Ruytinx J."/>
            <person name="Liao H.L."/>
            <person name="Branco S."/>
            <person name="Kuo A."/>
            <person name="LaButti K."/>
            <person name="Lipzen A."/>
            <person name="Andreopoulos W."/>
            <person name="Pangilinan J."/>
            <person name="Riley R."/>
            <person name="Hundley H."/>
            <person name="Na H."/>
            <person name="Barry K."/>
            <person name="Grigoriev I.V."/>
            <person name="Stajich J.E."/>
            <person name="Kennedy P.G."/>
        </authorList>
    </citation>
    <scope>NUCLEOTIDE SEQUENCE</scope>
    <source>
        <strain evidence="3">FC423</strain>
    </source>
</reference>
<dbReference type="InterPro" id="IPR031155">
    <property type="entry name" value="DUR"/>
</dbReference>
<accession>A0A9P7EZW4</accession>
<dbReference type="GO" id="GO:0015204">
    <property type="term" value="F:urea transmembrane transporter activity"/>
    <property type="evidence" value="ECO:0007669"/>
    <property type="project" value="InterPro"/>
</dbReference>
<dbReference type="PROSITE" id="PS00456">
    <property type="entry name" value="NA_SOLUT_SYMP_1"/>
    <property type="match status" value="1"/>
</dbReference>
<comment type="caution">
    <text evidence="3">The sequence shown here is derived from an EMBL/GenBank/DDBJ whole genome shotgun (WGS) entry which is preliminary data.</text>
</comment>
<evidence type="ECO:0000256" key="1">
    <source>
        <dbReference type="ARBA" id="ARBA00022448"/>
    </source>
</evidence>
<dbReference type="OrthoDB" id="2656295at2759"/>
<feature type="transmembrane region" description="Helical" evidence="2">
    <location>
        <begin position="22"/>
        <end position="42"/>
    </location>
</feature>
<dbReference type="PANTHER" id="PTHR46154">
    <property type="match status" value="1"/>
</dbReference>
<organism evidence="3 4">
    <name type="scientific">Suillus discolor</name>
    <dbReference type="NCBI Taxonomy" id="1912936"/>
    <lineage>
        <taxon>Eukaryota</taxon>
        <taxon>Fungi</taxon>
        <taxon>Dikarya</taxon>
        <taxon>Basidiomycota</taxon>
        <taxon>Agaricomycotina</taxon>
        <taxon>Agaricomycetes</taxon>
        <taxon>Agaricomycetidae</taxon>
        <taxon>Boletales</taxon>
        <taxon>Suillineae</taxon>
        <taxon>Suillaceae</taxon>
        <taxon>Suillus</taxon>
    </lineage>
</organism>
<keyword evidence="4" id="KW-1185">Reference proteome</keyword>
<feature type="non-terminal residue" evidence="3">
    <location>
        <position position="1"/>
    </location>
</feature>
<dbReference type="EMBL" id="JABBWM010000062">
    <property type="protein sequence ID" value="KAG2098289.1"/>
    <property type="molecule type" value="Genomic_DNA"/>
</dbReference>
<protein>
    <submittedName>
        <fullName evidence="3">Uncharacterized protein</fullName>
    </submittedName>
</protein>
<evidence type="ECO:0000313" key="3">
    <source>
        <dbReference type="EMBL" id="KAG2098289.1"/>
    </source>
</evidence>
<name>A0A9P7EZW4_9AGAM</name>